<dbReference type="EMBL" id="LR593887">
    <property type="protein sequence ID" value="VTS07932.1"/>
    <property type="molecule type" value="Genomic_DNA"/>
</dbReference>
<evidence type="ECO:0000313" key="1">
    <source>
        <dbReference type="EMBL" id="VIP05288.1"/>
    </source>
</evidence>
<gene>
    <name evidence="1" type="ORF">GMBLW1_39050</name>
</gene>
<sequence>MAWIGPNGYADRILGAGLRPSPFQLRPRPSDPLQRMHGAALNWPSRPSIAPAAPNAFRGPAQRHRLTKVDQGTVAKDLNTVIEPGVDVAADVEAINQGLAQRAGDRFIVNGRTYGVHDGTLYPISGPGLHQLDRGGFKALGVLNKFGDSPRAAEIMQKMGLSQDAIDAGRAAWKAGQP</sequence>
<dbReference type="EMBL" id="LR586016">
    <property type="protein sequence ID" value="VIP05288.1"/>
    <property type="molecule type" value="Genomic_DNA"/>
</dbReference>
<accession>A0A6C2YU66</accession>
<evidence type="ECO:0000313" key="2">
    <source>
        <dbReference type="Proteomes" id="UP000464378"/>
    </source>
</evidence>
<dbReference type="Proteomes" id="UP000464378">
    <property type="component" value="Chromosome"/>
</dbReference>
<dbReference type="AlphaFoldDB" id="A0A6C2YU66"/>
<dbReference type="KEGG" id="tim:GMBLW1_39050"/>
<reference evidence="1" key="1">
    <citation type="submission" date="2019-04" db="EMBL/GenBank/DDBJ databases">
        <authorList>
            <consortium name="Science for Life Laboratories"/>
        </authorList>
    </citation>
    <scope>NUCLEOTIDE SEQUENCE</scope>
    <source>
        <strain evidence="1">MBLW1</strain>
    </source>
</reference>
<organism evidence="1">
    <name type="scientific">Tuwongella immobilis</name>
    <dbReference type="NCBI Taxonomy" id="692036"/>
    <lineage>
        <taxon>Bacteria</taxon>
        <taxon>Pseudomonadati</taxon>
        <taxon>Planctomycetota</taxon>
        <taxon>Planctomycetia</taxon>
        <taxon>Gemmatales</taxon>
        <taxon>Gemmataceae</taxon>
        <taxon>Tuwongella</taxon>
    </lineage>
</organism>
<proteinExistence type="predicted"/>
<dbReference type="InParanoid" id="A0A6C2YU66"/>
<protein>
    <submittedName>
        <fullName evidence="1">Uncharacterized protein</fullName>
    </submittedName>
</protein>
<name>A0A6C2YU66_9BACT</name>
<keyword evidence="2" id="KW-1185">Reference proteome</keyword>